<keyword evidence="3" id="KW-1185">Reference proteome</keyword>
<keyword evidence="1" id="KW-1133">Transmembrane helix</keyword>
<proteinExistence type="predicted"/>
<reference evidence="2 3" key="1">
    <citation type="submission" date="2018-05" db="EMBL/GenBank/DDBJ databases">
        <title>Annotation of the Mycoplasma phocidae genome.</title>
        <authorList>
            <person name="Brown D.R."/>
            <person name="Kutish G.F."/>
            <person name="Frasca S.Jr."/>
        </authorList>
    </citation>
    <scope>NUCLEOTIDE SEQUENCE [LARGE SCALE GENOMIC DNA]</scope>
    <source>
        <strain evidence="2 3">105</strain>
    </source>
</reference>
<evidence type="ECO:0000313" key="2">
    <source>
        <dbReference type="EMBL" id="AXE61003.1"/>
    </source>
</evidence>
<feature type="transmembrane region" description="Helical" evidence="1">
    <location>
        <begin position="12"/>
        <end position="33"/>
    </location>
</feature>
<name>A0A2Z5IQ90_9BACT</name>
<sequence>MKKYSAINHKLKIILISILSVIMFVIFVSILSIKVLSPFKVSIYNYESYLNTKTITSLKQKYSYHAFTNLDELTRAINNKKAVAGVGSDYQIAQLIVEKKLRKINFSKVFGINFKNDEEVLARYPQILKNNFNIFNDWIIAEIKKKNPDNIIQENWDKISYSSFIPFIYYNEKNEIIGFEIDGKPGIDNYFQFLIPYFILDKMIVYNIDKEKNETTDRTNVKEGVSFDDVNNQRTWFDILKTLTSKYKTPRVYWTNWFQDNAMLGQFYAYENGDLSQKNGELWKDLDKDNYKYIMNSFLDLVKNGTGHSIKNSNYNKLVTDGQELVSTIIEPKNGKADISIMYNGDALDAYYGEDNFERLGPNPHVSFIRPQNSYMNIDAWIVSRDTDDNELDALLETLNEILFKNAVSTQDEITQLYLEEVYSLISEKKEDSQNYITQNLFKDNEMKIAKNASEISEEFYKKYYDEFKEAFASQNLPFIENFDVINYTPAYEYTNAFLKEWYFLDENKKPNLEAIKIFNAGQDPDTSYRTYQPIHLGLRTNIIDYYYETTKS</sequence>
<dbReference type="RefSeq" id="WP_114191099.1">
    <property type="nucleotide sequence ID" value="NZ_CP029295.1"/>
</dbReference>
<keyword evidence="1" id="KW-0472">Membrane</keyword>
<dbReference type="AlphaFoldDB" id="A0A2Z5IQ90"/>
<dbReference type="EMBL" id="CP029295">
    <property type="protein sequence ID" value="AXE61003.1"/>
    <property type="molecule type" value="Genomic_DNA"/>
</dbReference>
<evidence type="ECO:0000313" key="3">
    <source>
        <dbReference type="Proteomes" id="UP000252477"/>
    </source>
</evidence>
<evidence type="ECO:0008006" key="4">
    <source>
        <dbReference type="Google" id="ProtNLM"/>
    </source>
</evidence>
<organism evidence="2 3">
    <name type="scientific">[Mycoplasma] phocae</name>
    <dbReference type="NCBI Taxonomy" id="142651"/>
    <lineage>
        <taxon>Bacteria</taxon>
        <taxon>Bacillati</taxon>
        <taxon>Mycoplasmatota</taxon>
        <taxon>Mycoplasmoidales</taxon>
        <taxon>Metamycoplasmataceae</taxon>
        <taxon>Metamycoplasma</taxon>
    </lineage>
</organism>
<dbReference type="OrthoDB" id="403918at2"/>
<keyword evidence="1" id="KW-0812">Transmembrane</keyword>
<protein>
    <recommendedName>
        <fullName evidence="4">Spermidine/putrescine ABC transporter substrate-binding protein</fullName>
    </recommendedName>
</protein>
<gene>
    <name evidence="2" type="ORF">DA803_02830</name>
</gene>
<evidence type="ECO:0000256" key="1">
    <source>
        <dbReference type="SAM" id="Phobius"/>
    </source>
</evidence>
<accession>A0A2Z5IQ90</accession>
<dbReference type="Proteomes" id="UP000252477">
    <property type="component" value="Chromosome"/>
</dbReference>
<dbReference type="KEGG" id="mpho:DA803_02830"/>